<accession>A0A343VRL9</accession>
<comment type="similarity">
    <text evidence="1">In the C-terminal section; belongs to the transposase 35 family.</text>
</comment>
<dbReference type="Pfam" id="PF01385">
    <property type="entry name" value="OrfB_IS605"/>
    <property type="match status" value="1"/>
</dbReference>
<dbReference type="EMBL" id="MF600313">
    <property type="protein sequence ID" value="AVN58543.1"/>
    <property type="molecule type" value="Genomic_DNA"/>
</dbReference>
<name>A0A343VRL9_9MYCO</name>
<evidence type="ECO:0000256" key="4">
    <source>
        <dbReference type="ARBA" id="ARBA00022833"/>
    </source>
</evidence>
<dbReference type="GO" id="GO:0003677">
    <property type="term" value="F:DNA binding"/>
    <property type="evidence" value="ECO:0007669"/>
    <property type="project" value="UniProtKB-KW"/>
</dbReference>
<evidence type="ECO:0000313" key="11">
    <source>
        <dbReference type="EMBL" id="AVN58543.1"/>
    </source>
</evidence>
<evidence type="ECO:0000256" key="3">
    <source>
        <dbReference type="ARBA" id="ARBA00022723"/>
    </source>
</evidence>
<evidence type="ECO:0000256" key="2">
    <source>
        <dbReference type="ARBA" id="ARBA00022578"/>
    </source>
</evidence>
<keyword evidence="3" id="KW-0479">Metal-binding</keyword>
<dbReference type="NCBIfam" id="NF040570">
    <property type="entry name" value="guided_TnpB"/>
    <property type="match status" value="1"/>
</dbReference>
<keyword evidence="11" id="KW-0614">Plasmid</keyword>
<keyword evidence="6" id="KW-0233">DNA recombination</keyword>
<evidence type="ECO:0000256" key="7">
    <source>
        <dbReference type="SAM" id="MobiDB-lite"/>
    </source>
</evidence>
<dbReference type="GO" id="GO:0006310">
    <property type="term" value="P:DNA recombination"/>
    <property type="evidence" value="ECO:0007669"/>
    <property type="project" value="UniProtKB-KW"/>
</dbReference>
<dbReference type="InterPro" id="IPR021027">
    <property type="entry name" value="Transposase_put_HTH"/>
</dbReference>
<dbReference type="Pfam" id="PF12323">
    <property type="entry name" value="HTH_OrfB_IS605"/>
    <property type="match status" value="1"/>
</dbReference>
<evidence type="ECO:0000256" key="6">
    <source>
        <dbReference type="ARBA" id="ARBA00023172"/>
    </source>
</evidence>
<keyword evidence="2" id="KW-0815">Transposition</keyword>
<keyword evidence="5" id="KW-0238">DNA-binding</keyword>
<evidence type="ECO:0000259" key="8">
    <source>
        <dbReference type="Pfam" id="PF01385"/>
    </source>
</evidence>
<dbReference type="Pfam" id="PF07282">
    <property type="entry name" value="Cas12f1-like_TNB"/>
    <property type="match status" value="1"/>
</dbReference>
<protein>
    <recommendedName>
        <fullName evidence="12">Transposase</fullName>
    </recommendedName>
</protein>
<gene>
    <name evidence="11" type="ORF">B5P44_p00248</name>
</gene>
<proteinExistence type="inferred from homology"/>
<feature type="domain" description="Cas12f1-like TNB" evidence="9">
    <location>
        <begin position="361"/>
        <end position="429"/>
    </location>
</feature>
<dbReference type="InterPro" id="IPR010095">
    <property type="entry name" value="Cas12f1-like_TNB"/>
</dbReference>
<dbReference type="GO" id="GO:0032196">
    <property type="term" value="P:transposition"/>
    <property type="evidence" value="ECO:0007669"/>
    <property type="project" value="UniProtKB-KW"/>
</dbReference>
<feature type="domain" description="Transposase putative helix-turn-helix" evidence="10">
    <location>
        <begin position="13"/>
        <end position="55"/>
    </location>
</feature>
<evidence type="ECO:0008006" key="12">
    <source>
        <dbReference type="Google" id="ProtNLM"/>
    </source>
</evidence>
<dbReference type="InterPro" id="IPR001959">
    <property type="entry name" value="Transposase"/>
</dbReference>
<sequence length="475" mass="52949">MAEKFEVPDGWVLQAYQYALDPTQTQAAVLESHAGGARFAYNTMLRAVKANLSQREAERSYGIATADLTPTLSWSFQSLRNDFNNRKHRVAVRDDGTPWWGENSKEAYANAVKNLSVALKNWDDSRKGKRKGPRVGFPSFKSKRSTRKFAFTTGAIRVEADRHHVTLPRLGTLRVHESTRRLARRLEQGTARVLKATVRFERGRWLVSFTCVVERAAHRLAHVKRLSPVIGVDVGVKDLVVAATPEGREVMRICAPKEFKQASRKLRALQRRAARQHGPWDAVVKTQRQPSTGWLRTQQVIAKHHVRVANLRRDRLHKLTTLLAQRFEVIGTETLAVKNMMAAGGSRKRGLNRSIADAGLGEFFRQLDYKTTWYGSAHVRSDRWYPSSKTCSGCGSVKAKLTLEERTYVCDNNECGLSIDRDLNAAINIARLARAEQSACFDSGGADRKTTASAALVAEKPQSSNGSASPQGEAA</sequence>
<dbReference type="RefSeq" id="WP_155921977.1">
    <property type="nucleotide sequence ID" value="NZ_MF600313.1"/>
</dbReference>
<evidence type="ECO:0000256" key="5">
    <source>
        <dbReference type="ARBA" id="ARBA00023125"/>
    </source>
</evidence>
<organism evidence="11">
    <name type="scientific">Mycolicibacterium sp. CBMA 213</name>
    <dbReference type="NCBI Taxonomy" id="1968788"/>
    <lineage>
        <taxon>Bacteria</taxon>
        <taxon>Bacillati</taxon>
        <taxon>Actinomycetota</taxon>
        <taxon>Actinomycetes</taxon>
        <taxon>Mycobacteriales</taxon>
        <taxon>Mycobacteriaceae</taxon>
        <taxon>Mycolicibacterium</taxon>
    </lineage>
</organism>
<reference evidence="11" key="1">
    <citation type="journal article" date="2018" name="Front. Microbiol.">
        <title>Beyond the Limits: tRNA Array Units in Mycobacterium Genomes.</title>
        <authorList>
            <person name="Morgado S.M."/>
            <person name="Vicente A.C."/>
        </authorList>
    </citation>
    <scope>NUCLEOTIDE SEQUENCE</scope>
    <source>
        <strain evidence="11">CBMA 213</strain>
        <plasmid evidence="11">pCBMA213_1</plasmid>
    </source>
</reference>
<feature type="domain" description="Probable transposase IS891/IS1136/IS1341" evidence="8">
    <location>
        <begin position="229"/>
        <end position="341"/>
    </location>
</feature>
<keyword evidence="4" id="KW-0862">Zinc</keyword>
<evidence type="ECO:0000256" key="1">
    <source>
        <dbReference type="ARBA" id="ARBA00008761"/>
    </source>
</evidence>
<dbReference type="InterPro" id="IPR053470">
    <property type="entry name" value="RNA-guided_DNA_endonuclease"/>
</dbReference>
<feature type="compositionally biased region" description="Polar residues" evidence="7">
    <location>
        <begin position="461"/>
        <end position="475"/>
    </location>
</feature>
<dbReference type="AlphaFoldDB" id="A0A343VRL9"/>
<evidence type="ECO:0000259" key="9">
    <source>
        <dbReference type="Pfam" id="PF07282"/>
    </source>
</evidence>
<evidence type="ECO:0000259" key="10">
    <source>
        <dbReference type="Pfam" id="PF12323"/>
    </source>
</evidence>
<feature type="region of interest" description="Disordered" evidence="7">
    <location>
        <begin position="452"/>
        <end position="475"/>
    </location>
</feature>
<geneLocation type="plasmid" evidence="11">
    <name>pCBMA213_1</name>
</geneLocation>
<dbReference type="NCBIfam" id="NF038280">
    <property type="entry name" value="IS607_TnpB"/>
    <property type="match status" value="1"/>
</dbReference>
<dbReference type="GO" id="GO:0046872">
    <property type="term" value="F:metal ion binding"/>
    <property type="evidence" value="ECO:0007669"/>
    <property type="project" value="UniProtKB-KW"/>
</dbReference>